<reference evidence="2 3" key="1">
    <citation type="submission" date="2019-11" db="EMBL/GenBank/DDBJ databases">
        <title>Type strains purchased from KCTC, JCM and DSMZ.</title>
        <authorList>
            <person name="Lu H."/>
        </authorList>
    </citation>
    <scope>NUCLEOTIDE SEQUENCE [LARGE SCALE GENOMIC DNA]</scope>
    <source>
        <strain evidence="2 3">KCTC 42409</strain>
    </source>
</reference>
<dbReference type="Proteomes" id="UP000484015">
    <property type="component" value="Unassembled WGS sequence"/>
</dbReference>
<dbReference type="Gene3D" id="6.20.50.110">
    <property type="entry name" value="Methyltransferase, zinc-binding domain"/>
    <property type="match status" value="1"/>
</dbReference>
<dbReference type="PANTHER" id="PTHR43861">
    <property type="entry name" value="TRANS-ACONITATE 2-METHYLTRANSFERASE-RELATED"/>
    <property type="match status" value="1"/>
</dbReference>
<protein>
    <submittedName>
        <fullName evidence="2">Methyltransferase domain-containing protein</fullName>
    </submittedName>
</protein>
<organism evidence="2 3">
    <name type="scientific">Pseudoduganella ginsengisoli</name>
    <dbReference type="NCBI Taxonomy" id="1462440"/>
    <lineage>
        <taxon>Bacteria</taxon>
        <taxon>Pseudomonadati</taxon>
        <taxon>Pseudomonadota</taxon>
        <taxon>Betaproteobacteria</taxon>
        <taxon>Burkholderiales</taxon>
        <taxon>Oxalobacteraceae</taxon>
        <taxon>Telluria group</taxon>
        <taxon>Pseudoduganella</taxon>
    </lineage>
</organism>
<feature type="domain" description="C-methyltransferase" evidence="1">
    <location>
        <begin position="260"/>
        <end position="357"/>
    </location>
</feature>
<evidence type="ECO:0000313" key="3">
    <source>
        <dbReference type="Proteomes" id="UP000484015"/>
    </source>
</evidence>
<proteinExistence type="predicted"/>
<dbReference type="Gene3D" id="3.40.50.720">
    <property type="entry name" value="NAD(P)-binding Rossmann-like Domain"/>
    <property type="match status" value="1"/>
</dbReference>
<evidence type="ECO:0000259" key="1">
    <source>
        <dbReference type="Pfam" id="PF08484"/>
    </source>
</evidence>
<dbReference type="SUPFAM" id="SSF53335">
    <property type="entry name" value="S-adenosyl-L-methionine-dependent methyltransferases"/>
    <property type="match status" value="1"/>
</dbReference>
<dbReference type="InterPro" id="IPR029063">
    <property type="entry name" value="SAM-dependent_MTases_sf"/>
</dbReference>
<dbReference type="InterPro" id="IPR013691">
    <property type="entry name" value="MeTrfase_14"/>
</dbReference>
<dbReference type="GO" id="GO:0008168">
    <property type="term" value="F:methyltransferase activity"/>
    <property type="evidence" value="ECO:0007669"/>
    <property type="project" value="UniProtKB-KW"/>
</dbReference>
<keyword evidence="2" id="KW-0489">Methyltransferase</keyword>
<sequence>MAHVGTCRLCSAPLAPDTALAVGDVPPCNRFSDGPDAPRLPLAMVECAQCQLVQLLQLPPLDALVPRHAWIRYNEPSAHLPDVAQHVRALMPDAPGVLGLGPFEGPLLQHMTEWGGARHTPDLAAQSAAQPGRYPYLETWQHVLRHDVLASCGKADLVTCRYLLEHSHDPVAMLQALAGALKPGGVLLVEVPDSSKFLTVCDYSFIWEEHVCYFTEATLRALAARAGLAVRQCLRYPGTQEDALVLLLQAGAPGQAAPSGLGPSALFARYRAAWPGQRTHYQQWLGDMHAQGRRVAIFGAGHQAIMFIHALGLAQLVDIVLDDAPDKAGCRIPGTAIPIVPSSVLQAQDDIGLCLLALSAGAQQSVRARFDGWLQQGGVMQSIYPEPGHAVD</sequence>
<dbReference type="Pfam" id="PF08484">
    <property type="entry name" value="Methyltransf_14"/>
    <property type="match status" value="1"/>
</dbReference>
<dbReference type="EMBL" id="WNLA01000005">
    <property type="protein sequence ID" value="MTW02644.1"/>
    <property type="molecule type" value="Genomic_DNA"/>
</dbReference>
<name>A0A6L6PZQ5_9BURK</name>
<dbReference type="Pfam" id="PF13489">
    <property type="entry name" value="Methyltransf_23"/>
    <property type="match status" value="1"/>
</dbReference>
<keyword evidence="2" id="KW-0808">Transferase</keyword>
<dbReference type="AlphaFoldDB" id="A0A6L6PZQ5"/>
<dbReference type="Gene3D" id="3.40.50.150">
    <property type="entry name" value="Vaccinia Virus protein VP39"/>
    <property type="match status" value="1"/>
</dbReference>
<accession>A0A6L6PZQ5</accession>
<comment type="caution">
    <text evidence="2">The sequence shown here is derived from an EMBL/GenBank/DDBJ whole genome shotgun (WGS) entry which is preliminary data.</text>
</comment>
<dbReference type="InterPro" id="IPR038576">
    <property type="entry name" value="Methyltransf_Zn-bd_dom_put_sf"/>
</dbReference>
<gene>
    <name evidence="2" type="ORF">GM668_11175</name>
</gene>
<dbReference type="GO" id="GO:0032259">
    <property type="term" value="P:methylation"/>
    <property type="evidence" value="ECO:0007669"/>
    <property type="project" value="UniProtKB-KW"/>
</dbReference>
<evidence type="ECO:0000313" key="2">
    <source>
        <dbReference type="EMBL" id="MTW02644.1"/>
    </source>
</evidence>
<keyword evidence="3" id="KW-1185">Reference proteome</keyword>
<dbReference type="RefSeq" id="WP_155439024.1">
    <property type="nucleotide sequence ID" value="NZ_WNLA01000005.1"/>
</dbReference>
<dbReference type="CDD" id="cd02440">
    <property type="entry name" value="AdoMet_MTases"/>
    <property type="match status" value="1"/>
</dbReference>
<dbReference type="OrthoDB" id="6006151at2"/>